<keyword evidence="1" id="KW-0479">Metal-binding</keyword>
<dbReference type="InterPro" id="IPR005123">
    <property type="entry name" value="Oxoglu/Fe-dep_dioxygenase_dom"/>
</dbReference>
<dbReference type="OrthoDB" id="288590at2759"/>
<dbReference type="RefSeq" id="XP_019623544.1">
    <property type="nucleotide sequence ID" value="XM_019767985.1"/>
</dbReference>
<evidence type="ECO:0000313" key="3">
    <source>
        <dbReference type="Proteomes" id="UP000515135"/>
    </source>
</evidence>
<proteinExistence type="inferred from homology"/>
<dbReference type="Pfam" id="PF03171">
    <property type="entry name" value="2OG-FeII_Oxy"/>
    <property type="match status" value="1"/>
</dbReference>
<keyword evidence="1" id="KW-0560">Oxidoreductase</keyword>
<gene>
    <name evidence="4" type="primary">LOC109469465</name>
</gene>
<dbReference type="GeneID" id="109469465"/>
<keyword evidence="3" id="KW-1185">Reference proteome</keyword>
<comment type="similarity">
    <text evidence="1">Belongs to the iron/ascorbate-dependent oxidoreductase family.</text>
</comment>
<accession>A0A6P4YPD2</accession>
<dbReference type="InterPro" id="IPR027443">
    <property type="entry name" value="IPNS-like_sf"/>
</dbReference>
<dbReference type="InterPro" id="IPR044861">
    <property type="entry name" value="IPNS-like_FE2OG_OXY"/>
</dbReference>
<evidence type="ECO:0000256" key="1">
    <source>
        <dbReference type="RuleBase" id="RU003682"/>
    </source>
</evidence>
<dbReference type="AlphaFoldDB" id="A0A6P4YPD2"/>
<name>A0A6P4YPD2_BRABE</name>
<sequence length="314" mass="35368">MDDYIRVIDFSAYSLGTENIAEADLEALTQELMHSFTTSGFAYLKNTGITQQEVDEMFDVNDRFYDLPAEIKEKYARAQDTSRERHGWACIERESLSGLSGVDRPGDLKEYYGIKIPITDDESWPFEVPEFEETCLNFYAACKTLTFRMLELIARGLGIEVAGFLDMFKHMGTGPNGTNLRSLRYPPVPDVVKKNQLRCAEHTDLGCITLLFQDKPGLEVSTGDDFVSAPPIPGTVVVNIGDMLQRWTADKLVSTIHRVMIPETAEGRGEGRRSIAFFAHADSDVQLKCLDGSDKYEPMIARDYVKQKLNTTYL</sequence>
<dbReference type="Gene3D" id="2.60.120.330">
    <property type="entry name" value="B-lactam Antibiotic, Isopenicillin N Synthase, Chain"/>
    <property type="match status" value="1"/>
</dbReference>
<feature type="domain" description="Fe2OG dioxygenase" evidence="2">
    <location>
        <begin position="174"/>
        <end position="281"/>
    </location>
</feature>
<dbReference type="Proteomes" id="UP000515135">
    <property type="component" value="Unplaced"/>
</dbReference>
<dbReference type="PANTHER" id="PTHR47990">
    <property type="entry name" value="2-OXOGLUTARATE (2OG) AND FE(II)-DEPENDENT OXYGENASE SUPERFAMILY PROTEIN-RELATED"/>
    <property type="match status" value="1"/>
</dbReference>
<evidence type="ECO:0000259" key="2">
    <source>
        <dbReference type="PROSITE" id="PS51471"/>
    </source>
</evidence>
<dbReference type="GO" id="GO:0046872">
    <property type="term" value="F:metal ion binding"/>
    <property type="evidence" value="ECO:0007669"/>
    <property type="project" value="UniProtKB-KW"/>
</dbReference>
<dbReference type="FunFam" id="2.60.120.330:FF:000038">
    <property type="entry name" value="Si:dkey-10o6.2"/>
    <property type="match status" value="1"/>
</dbReference>
<dbReference type="SUPFAM" id="SSF51197">
    <property type="entry name" value="Clavaminate synthase-like"/>
    <property type="match status" value="1"/>
</dbReference>
<dbReference type="InterPro" id="IPR026992">
    <property type="entry name" value="DIOX_N"/>
</dbReference>
<dbReference type="KEGG" id="bbel:109469465"/>
<evidence type="ECO:0000313" key="4">
    <source>
        <dbReference type="RefSeq" id="XP_019623544.1"/>
    </source>
</evidence>
<dbReference type="InterPro" id="IPR050231">
    <property type="entry name" value="Iron_ascorbate_oxido_reductase"/>
</dbReference>
<dbReference type="PROSITE" id="PS51471">
    <property type="entry name" value="FE2OG_OXY"/>
    <property type="match status" value="1"/>
</dbReference>
<organism evidence="3 4">
    <name type="scientific">Branchiostoma belcheri</name>
    <name type="common">Amphioxus</name>
    <dbReference type="NCBI Taxonomy" id="7741"/>
    <lineage>
        <taxon>Eukaryota</taxon>
        <taxon>Metazoa</taxon>
        <taxon>Chordata</taxon>
        <taxon>Cephalochordata</taxon>
        <taxon>Leptocardii</taxon>
        <taxon>Amphioxiformes</taxon>
        <taxon>Branchiostomatidae</taxon>
        <taxon>Branchiostoma</taxon>
    </lineage>
</organism>
<dbReference type="Pfam" id="PF14226">
    <property type="entry name" value="DIOX_N"/>
    <property type="match status" value="1"/>
</dbReference>
<dbReference type="GO" id="GO:0016491">
    <property type="term" value="F:oxidoreductase activity"/>
    <property type="evidence" value="ECO:0007669"/>
    <property type="project" value="UniProtKB-KW"/>
</dbReference>
<reference evidence="4" key="1">
    <citation type="submission" date="2025-08" db="UniProtKB">
        <authorList>
            <consortium name="RefSeq"/>
        </authorList>
    </citation>
    <scope>IDENTIFICATION</scope>
    <source>
        <tissue evidence="4">Gonad</tissue>
    </source>
</reference>
<keyword evidence="1" id="KW-0408">Iron</keyword>
<protein>
    <submittedName>
        <fullName evidence="4">UPF0676 protein C1494.01-like</fullName>
    </submittedName>
</protein>